<dbReference type="EMBL" id="ASHM01140519">
    <property type="protein sequence ID" value="PNX61177.1"/>
    <property type="molecule type" value="Genomic_DNA"/>
</dbReference>
<reference evidence="1 2" key="1">
    <citation type="journal article" date="2014" name="Am. J. Bot.">
        <title>Genome assembly and annotation for red clover (Trifolium pratense; Fabaceae).</title>
        <authorList>
            <person name="Istvanek J."/>
            <person name="Jaros M."/>
            <person name="Krenek A."/>
            <person name="Repkova J."/>
        </authorList>
    </citation>
    <scope>NUCLEOTIDE SEQUENCE [LARGE SCALE GENOMIC DNA]</scope>
    <source>
        <strain evidence="2">cv. Tatra</strain>
        <tissue evidence="1">Young leaves</tissue>
    </source>
</reference>
<evidence type="ECO:0000313" key="2">
    <source>
        <dbReference type="Proteomes" id="UP000236291"/>
    </source>
</evidence>
<accession>A0A2K3K4F8</accession>
<dbReference type="Proteomes" id="UP000236291">
    <property type="component" value="Unassembled WGS sequence"/>
</dbReference>
<protein>
    <submittedName>
        <fullName evidence="1">Ribulose-15 bisphosphate carboxylase/oxygenase large subunit</fullName>
    </submittedName>
</protein>
<reference evidence="1 2" key="2">
    <citation type="journal article" date="2017" name="Front. Plant Sci.">
        <title>Gene Classification and Mining of Molecular Markers Useful in Red Clover (Trifolium pratense) Breeding.</title>
        <authorList>
            <person name="Istvanek J."/>
            <person name="Dluhosova J."/>
            <person name="Dluhos P."/>
            <person name="Patkova L."/>
            <person name="Nedelnik J."/>
            <person name="Repkova J."/>
        </authorList>
    </citation>
    <scope>NUCLEOTIDE SEQUENCE [LARGE SCALE GENOMIC DNA]</scope>
    <source>
        <strain evidence="2">cv. Tatra</strain>
        <tissue evidence="1">Young leaves</tissue>
    </source>
</reference>
<gene>
    <name evidence="1" type="ORF">L195_g060540</name>
</gene>
<dbReference type="AlphaFoldDB" id="A0A2K3K4F8"/>
<name>A0A2K3K4F8_TRIPR</name>
<comment type="caution">
    <text evidence="1">The sequence shown here is derived from an EMBL/GenBank/DDBJ whole genome shotgun (WGS) entry which is preliminary data.</text>
</comment>
<evidence type="ECO:0000313" key="1">
    <source>
        <dbReference type="EMBL" id="PNX61177.1"/>
    </source>
</evidence>
<feature type="non-terminal residue" evidence="1">
    <location>
        <position position="1"/>
    </location>
</feature>
<organism evidence="1 2">
    <name type="scientific">Trifolium pratense</name>
    <name type="common">Red clover</name>
    <dbReference type="NCBI Taxonomy" id="57577"/>
    <lineage>
        <taxon>Eukaryota</taxon>
        <taxon>Viridiplantae</taxon>
        <taxon>Streptophyta</taxon>
        <taxon>Embryophyta</taxon>
        <taxon>Tracheophyta</taxon>
        <taxon>Spermatophyta</taxon>
        <taxon>Magnoliopsida</taxon>
        <taxon>eudicotyledons</taxon>
        <taxon>Gunneridae</taxon>
        <taxon>Pentapetalae</taxon>
        <taxon>rosids</taxon>
        <taxon>fabids</taxon>
        <taxon>Fabales</taxon>
        <taxon>Fabaceae</taxon>
        <taxon>Papilionoideae</taxon>
        <taxon>50 kb inversion clade</taxon>
        <taxon>NPAAA clade</taxon>
        <taxon>Hologalegina</taxon>
        <taxon>IRL clade</taxon>
        <taxon>Trifolieae</taxon>
        <taxon>Trifolium</taxon>
    </lineage>
</organism>
<sequence length="43" mass="4731">ANGVELRGCNIKYCDSIKGFGIFSDKDVSDAGLVWINSFFKCL</sequence>
<proteinExistence type="predicted"/>